<dbReference type="EMBL" id="PPEG02000004">
    <property type="protein sequence ID" value="PWN61691.1"/>
    <property type="molecule type" value="Genomic_DNA"/>
</dbReference>
<name>A0A316WJV1_9FLAO</name>
<dbReference type="AlphaFoldDB" id="A0A316WJV1"/>
<dbReference type="Proteomes" id="UP000236413">
    <property type="component" value="Unassembled WGS sequence"/>
</dbReference>
<sequence length="71" mass="8351">MKGNEFQNLIGLCKKEIVLGFGSEFNHYPADVWTYYLNSNCIGMKTYLIIYFNNEIVDSVKMVKRFGRIKF</sequence>
<protein>
    <submittedName>
        <fullName evidence="1">Uncharacterized protein</fullName>
    </submittedName>
</protein>
<organism evidence="1 2">
    <name type="scientific">Chryseobacterium viscerum</name>
    <dbReference type="NCBI Taxonomy" id="1037377"/>
    <lineage>
        <taxon>Bacteria</taxon>
        <taxon>Pseudomonadati</taxon>
        <taxon>Bacteroidota</taxon>
        <taxon>Flavobacteriia</taxon>
        <taxon>Flavobacteriales</taxon>
        <taxon>Weeksellaceae</taxon>
        <taxon>Chryseobacterium group</taxon>
        <taxon>Chryseobacterium</taxon>
    </lineage>
</organism>
<comment type="caution">
    <text evidence="1">The sequence shown here is derived from an EMBL/GenBank/DDBJ whole genome shotgun (WGS) entry which is preliminary data.</text>
</comment>
<evidence type="ECO:0000313" key="1">
    <source>
        <dbReference type="EMBL" id="PWN61691.1"/>
    </source>
</evidence>
<reference evidence="1 2" key="1">
    <citation type="submission" date="2018-04" db="EMBL/GenBank/DDBJ databases">
        <title>Chryseobacterium oncorhynchi 701B-08T from rainbow trout, and Chryseobacterium viscerum 687B-08T from diseased fish.</title>
        <authorList>
            <person name="Jeong J.-J."/>
            <person name="Lee Y.J."/>
            <person name="Pathiraja D."/>
            <person name="Park B."/>
            <person name="Choi I.-G."/>
            <person name="Kim K.D."/>
        </authorList>
    </citation>
    <scope>NUCLEOTIDE SEQUENCE [LARGE SCALE GENOMIC DNA]</scope>
    <source>
        <strain evidence="1 2">687B-08</strain>
    </source>
</reference>
<accession>A0A316WJV1</accession>
<proteinExistence type="predicted"/>
<gene>
    <name evidence="1" type="ORF">C1634_010455</name>
</gene>
<evidence type="ECO:0000313" key="2">
    <source>
        <dbReference type="Proteomes" id="UP000236413"/>
    </source>
</evidence>